<protein>
    <recommendedName>
        <fullName evidence="2">dTDP-4-dehydrorhamnose reductase</fullName>
        <ecNumber evidence="2">1.1.1.133</ecNumber>
    </recommendedName>
</protein>
<dbReference type="NCBIfam" id="TIGR01214">
    <property type="entry name" value="rmlD"/>
    <property type="match status" value="1"/>
</dbReference>
<dbReference type="InterPro" id="IPR036291">
    <property type="entry name" value="NAD(P)-bd_dom_sf"/>
</dbReference>
<dbReference type="RefSeq" id="WP_204290612.1">
    <property type="nucleotide sequence ID" value="NZ_BAAAGZ010000038.1"/>
</dbReference>
<dbReference type="Gene3D" id="3.90.25.10">
    <property type="entry name" value="UDP-galactose 4-epimerase, domain 1"/>
    <property type="match status" value="1"/>
</dbReference>
<dbReference type="EC" id="1.1.1.133" evidence="2"/>
<dbReference type="EMBL" id="BOPA01000014">
    <property type="protein sequence ID" value="GIJ14986.1"/>
    <property type="molecule type" value="Genomic_DNA"/>
</dbReference>
<name>A0ABQ4IAP8_9ACTN</name>
<gene>
    <name evidence="4" type="primary">rmlD</name>
    <name evidence="4" type="ORF">Vgi01_16700</name>
</gene>
<evidence type="ECO:0000256" key="2">
    <source>
        <dbReference type="RuleBase" id="RU364082"/>
    </source>
</evidence>
<comment type="similarity">
    <text evidence="1 2">Belongs to the dTDP-4-dehydrorhamnose reductase family.</text>
</comment>
<comment type="pathway">
    <text evidence="2">Carbohydrate biosynthesis; dTDP-L-rhamnose biosynthesis.</text>
</comment>
<dbReference type="PANTHER" id="PTHR10491">
    <property type="entry name" value="DTDP-4-DEHYDRORHAMNOSE REDUCTASE"/>
    <property type="match status" value="1"/>
</dbReference>
<keyword evidence="2" id="KW-0521">NADP</keyword>
<dbReference type="Pfam" id="PF04321">
    <property type="entry name" value="RmlD_sub_bind"/>
    <property type="match status" value="1"/>
</dbReference>
<dbReference type="PANTHER" id="PTHR10491:SF4">
    <property type="entry name" value="METHIONINE ADENOSYLTRANSFERASE 2 SUBUNIT BETA"/>
    <property type="match status" value="1"/>
</dbReference>
<comment type="caution">
    <text evidence="4">The sequence shown here is derived from an EMBL/GenBank/DDBJ whole genome shotgun (WGS) entry which is preliminary data.</text>
</comment>
<dbReference type="SUPFAM" id="SSF51735">
    <property type="entry name" value="NAD(P)-binding Rossmann-fold domains"/>
    <property type="match status" value="1"/>
</dbReference>
<organism evidence="4 5">
    <name type="scientific">Micromonospora gifhornensis</name>
    <dbReference type="NCBI Taxonomy" id="84594"/>
    <lineage>
        <taxon>Bacteria</taxon>
        <taxon>Bacillati</taxon>
        <taxon>Actinomycetota</taxon>
        <taxon>Actinomycetes</taxon>
        <taxon>Micromonosporales</taxon>
        <taxon>Micromonosporaceae</taxon>
        <taxon>Micromonospora</taxon>
    </lineage>
</organism>
<keyword evidence="5" id="KW-1185">Reference proteome</keyword>
<comment type="function">
    <text evidence="2">Catalyzes the reduction of dTDP-6-deoxy-L-lyxo-4-hexulose to yield dTDP-L-rhamnose.</text>
</comment>
<evidence type="ECO:0000313" key="4">
    <source>
        <dbReference type="EMBL" id="GIJ14986.1"/>
    </source>
</evidence>
<reference evidence="4 5" key="1">
    <citation type="submission" date="2021-01" db="EMBL/GenBank/DDBJ databases">
        <title>Whole genome shotgun sequence of Verrucosispora gifhornensis NBRC 16317.</title>
        <authorList>
            <person name="Komaki H."/>
            <person name="Tamura T."/>
        </authorList>
    </citation>
    <scope>NUCLEOTIDE SEQUENCE [LARGE SCALE GENOMIC DNA]</scope>
    <source>
        <strain evidence="4 5">NBRC 16317</strain>
    </source>
</reference>
<dbReference type="InterPro" id="IPR005913">
    <property type="entry name" value="dTDP_dehydrorham_reduct"/>
</dbReference>
<keyword evidence="2" id="KW-0560">Oxidoreductase</keyword>
<dbReference type="CDD" id="cd05254">
    <property type="entry name" value="dTDP_HR_like_SDR_e"/>
    <property type="match status" value="1"/>
</dbReference>
<feature type="domain" description="RmlD-like substrate binding" evidence="3">
    <location>
        <begin position="1"/>
        <end position="283"/>
    </location>
</feature>
<sequence length="294" mass="31483">MRFLVTGAGGMLGRDAVEVLAGHPEHTATAVTRTQLDVTDATAVADAVAGHDVVLNAAAWTDVDRAEQDEAAATAVNGAAVAHLATACAAHGAYLLHVSTDYVFAGDADTPYPEDAPTAPVNAYGRSKLAGEQAVRRLLPDRGHVVRTAWLYGTHGRNFVTTMLGLAQQRDFLDVVDDQRGQPTWSYTLAEQLVRLAEAARDGRARPGVWHGTCSGETTWYGLARAVFALHGLDPDRIRPTTSSRFPRPAPRPAYSVLRHGRWAEAGLSPLPDWHTTLTEAFTPAAPPSPWKVA</sequence>
<dbReference type="InterPro" id="IPR029903">
    <property type="entry name" value="RmlD-like-bd"/>
</dbReference>
<proteinExistence type="inferred from homology"/>
<dbReference type="Gene3D" id="3.40.50.720">
    <property type="entry name" value="NAD(P)-binding Rossmann-like Domain"/>
    <property type="match status" value="1"/>
</dbReference>
<evidence type="ECO:0000256" key="1">
    <source>
        <dbReference type="ARBA" id="ARBA00010944"/>
    </source>
</evidence>
<evidence type="ECO:0000313" key="5">
    <source>
        <dbReference type="Proteomes" id="UP000647860"/>
    </source>
</evidence>
<dbReference type="Proteomes" id="UP000647860">
    <property type="component" value="Unassembled WGS sequence"/>
</dbReference>
<accession>A0ABQ4IAP8</accession>
<evidence type="ECO:0000259" key="3">
    <source>
        <dbReference type="Pfam" id="PF04321"/>
    </source>
</evidence>